<dbReference type="EMBL" id="CAJZBQ010000020">
    <property type="protein sequence ID" value="CAG9318157.1"/>
    <property type="molecule type" value="Genomic_DNA"/>
</dbReference>
<dbReference type="AlphaFoldDB" id="A0AAU9ITI3"/>
<protein>
    <submittedName>
        <fullName evidence="1">Uncharacterized protein</fullName>
    </submittedName>
</protein>
<proteinExistence type="predicted"/>
<comment type="caution">
    <text evidence="1">The sequence shown here is derived from an EMBL/GenBank/DDBJ whole genome shotgun (WGS) entry which is preliminary data.</text>
</comment>
<evidence type="ECO:0000313" key="2">
    <source>
        <dbReference type="Proteomes" id="UP001162131"/>
    </source>
</evidence>
<organism evidence="1 2">
    <name type="scientific">Blepharisma stoltei</name>
    <dbReference type="NCBI Taxonomy" id="1481888"/>
    <lineage>
        <taxon>Eukaryota</taxon>
        <taxon>Sar</taxon>
        <taxon>Alveolata</taxon>
        <taxon>Ciliophora</taxon>
        <taxon>Postciliodesmatophora</taxon>
        <taxon>Heterotrichea</taxon>
        <taxon>Heterotrichida</taxon>
        <taxon>Blepharismidae</taxon>
        <taxon>Blepharisma</taxon>
    </lineage>
</organism>
<name>A0AAU9ITI3_9CILI</name>
<dbReference type="Proteomes" id="UP001162131">
    <property type="component" value="Unassembled WGS sequence"/>
</dbReference>
<sequence length="76" mass="9077">MDYSFLHNKIINKVLISKALIIYLIFQFGKKYIPENSKNLASSNTAVWQTYNDWIQRPKIYINITLQNKITSYKYI</sequence>
<keyword evidence="2" id="KW-1185">Reference proteome</keyword>
<reference evidence="1" key="1">
    <citation type="submission" date="2021-09" db="EMBL/GenBank/DDBJ databases">
        <authorList>
            <consortium name="AG Swart"/>
            <person name="Singh M."/>
            <person name="Singh A."/>
            <person name="Seah K."/>
            <person name="Emmerich C."/>
        </authorList>
    </citation>
    <scope>NUCLEOTIDE SEQUENCE</scope>
    <source>
        <strain evidence="1">ATCC30299</strain>
    </source>
</reference>
<evidence type="ECO:0000313" key="1">
    <source>
        <dbReference type="EMBL" id="CAG9318157.1"/>
    </source>
</evidence>
<gene>
    <name evidence="1" type="ORF">BSTOLATCC_MIC20639</name>
</gene>
<accession>A0AAU9ITI3</accession>